<accession>A0A840XS36</accession>
<evidence type="ECO:0000313" key="2">
    <source>
        <dbReference type="Proteomes" id="UP000562254"/>
    </source>
</evidence>
<proteinExistence type="predicted"/>
<dbReference type="SUPFAM" id="SSF143744">
    <property type="entry name" value="GlcG-like"/>
    <property type="match status" value="1"/>
</dbReference>
<evidence type="ECO:0000313" key="1">
    <source>
        <dbReference type="EMBL" id="MBB5691355.1"/>
    </source>
</evidence>
<dbReference type="EMBL" id="JACIJE010000011">
    <property type="protein sequence ID" value="MBB5691355.1"/>
    <property type="molecule type" value="Genomic_DNA"/>
</dbReference>
<dbReference type="RefSeq" id="WP_184486745.1">
    <property type="nucleotide sequence ID" value="NZ_JAAEDJ010000027.1"/>
</dbReference>
<dbReference type="Pfam" id="PF03928">
    <property type="entry name" value="HbpS-like"/>
    <property type="match status" value="1"/>
</dbReference>
<dbReference type="InterPro" id="IPR052517">
    <property type="entry name" value="GlcG_carb_metab_protein"/>
</dbReference>
<organism evidence="1 2">
    <name type="scientific">Neoroseomonas alkaliterrae</name>
    <dbReference type="NCBI Taxonomy" id="1452450"/>
    <lineage>
        <taxon>Bacteria</taxon>
        <taxon>Pseudomonadati</taxon>
        <taxon>Pseudomonadota</taxon>
        <taxon>Alphaproteobacteria</taxon>
        <taxon>Acetobacterales</taxon>
        <taxon>Acetobacteraceae</taxon>
        <taxon>Neoroseomonas</taxon>
    </lineage>
</organism>
<comment type="caution">
    <text evidence="1">The sequence shown here is derived from an EMBL/GenBank/DDBJ whole genome shotgun (WGS) entry which is preliminary data.</text>
</comment>
<dbReference type="Gene3D" id="3.30.450.150">
    <property type="entry name" value="Haem-degrading domain"/>
    <property type="match status" value="1"/>
</dbReference>
<dbReference type="InterPro" id="IPR038084">
    <property type="entry name" value="PduO/GlcC-like_sf"/>
</dbReference>
<name>A0A840XS36_9PROT</name>
<gene>
    <name evidence="1" type="ORF">FHS88_003508</name>
</gene>
<keyword evidence="2" id="KW-1185">Reference proteome</keyword>
<dbReference type="AlphaFoldDB" id="A0A840XS36"/>
<sequence>MPQPAHPAAINGLTLAQAETIADAALAKGRALGLLPLCVVVLDAGGQLKVAKREDGASILRPEIATGKAFGALAMGFGTRELARRAQAVPGFTNALSDLTGGRAVPVQGGVLVRDTDNVLLGAVGISGDASPKDEECCIAGIEAAGLLADTGDPA</sequence>
<dbReference type="Proteomes" id="UP000562254">
    <property type="component" value="Unassembled WGS sequence"/>
</dbReference>
<dbReference type="InterPro" id="IPR005624">
    <property type="entry name" value="PduO/GlcC-like"/>
</dbReference>
<dbReference type="PANTHER" id="PTHR34309">
    <property type="entry name" value="SLR1406 PROTEIN"/>
    <property type="match status" value="1"/>
</dbReference>
<dbReference type="PANTHER" id="PTHR34309:SF10">
    <property type="entry name" value="SLR1406 PROTEIN"/>
    <property type="match status" value="1"/>
</dbReference>
<protein>
    <submittedName>
        <fullName evidence="1">Uncharacterized protein GlcG (DUF336 family)</fullName>
    </submittedName>
</protein>
<reference evidence="1 2" key="1">
    <citation type="submission" date="2020-08" db="EMBL/GenBank/DDBJ databases">
        <title>Genomic Encyclopedia of Type Strains, Phase IV (KMG-IV): sequencing the most valuable type-strain genomes for metagenomic binning, comparative biology and taxonomic classification.</title>
        <authorList>
            <person name="Goeker M."/>
        </authorList>
    </citation>
    <scope>NUCLEOTIDE SEQUENCE [LARGE SCALE GENOMIC DNA]</scope>
    <source>
        <strain evidence="1 2">DSM 25895</strain>
    </source>
</reference>